<dbReference type="Proteomes" id="UP000248897">
    <property type="component" value="Chromosome 1"/>
</dbReference>
<dbReference type="AlphaFoldDB" id="A0A2X4UND9"/>
<accession>A0A2X4UND9</accession>
<organism evidence="1 2">
    <name type="scientific">Serratia plymuthica</name>
    <dbReference type="NCBI Taxonomy" id="82996"/>
    <lineage>
        <taxon>Bacteria</taxon>
        <taxon>Pseudomonadati</taxon>
        <taxon>Pseudomonadota</taxon>
        <taxon>Gammaproteobacteria</taxon>
        <taxon>Enterobacterales</taxon>
        <taxon>Yersiniaceae</taxon>
        <taxon>Serratia</taxon>
    </lineage>
</organism>
<evidence type="ECO:0000313" key="2">
    <source>
        <dbReference type="Proteomes" id="UP000248897"/>
    </source>
</evidence>
<name>A0A2X4UND9_SERPL</name>
<sequence>MPSGITKPKAAFAETSRLSRRLPPSATDSCWGWAPFADEALNTALTARAGVFNASHACYHVLFPIMWH</sequence>
<proteinExistence type="predicted"/>
<protein>
    <submittedName>
        <fullName evidence="1">Uncharacterized protein</fullName>
    </submittedName>
</protein>
<evidence type="ECO:0000313" key="1">
    <source>
        <dbReference type="EMBL" id="SQI41356.1"/>
    </source>
</evidence>
<gene>
    <name evidence="1" type="ORF">NCTC12961_03271</name>
</gene>
<dbReference type="EMBL" id="LS483469">
    <property type="protein sequence ID" value="SQI41356.1"/>
    <property type="molecule type" value="Genomic_DNA"/>
</dbReference>
<reference evidence="1 2" key="1">
    <citation type="submission" date="2018-06" db="EMBL/GenBank/DDBJ databases">
        <authorList>
            <consortium name="Pathogen Informatics"/>
            <person name="Doyle S."/>
        </authorList>
    </citation>
    <scope>NUCLEOTIDE SEQUENCE [LARGE SCALE GENOMIC DNA]</scope>
    <source>
        <strain evidence="1 2">NCTC12961</strain>
    </source>
</reference>